<evidence type="ECO:0000313" key="2">
    <source>
        <dbReference type="EMBL" id="GIG07036.1"/>
    </source>
</evidence>
<gene>
    <name evidence="2" type="ORF">Cco03nite_37360</name>
</gene>
<dbReference type="AlphaFoldDB" id="A0A8J3P7F9"/>
<proteinExistence type="predicted"/>
<organism evidence="2 3">
    <name type="scientific">Catellatospora coxensis</name>
    <dbReference type="NCBI Taxonomy" id="310354"/>
    <lineage>
        <taxon>Bacteria</taxon>
        <taxon>Bacillati</taxon>
        <taxon>Actinomycetota</taxon>
        <taxon>Actinomycetes</taxon>
        <taxon>Micromonosporales</taxon>
        <taxon>Micromonosporaceae</taxon>
        <taxon>Catellatospora</taxon>
    </lineage>
</organism>
<keyword evidence="3" id="KW-1185">Reference proteome</keyword>
<feature type="region of interest" description="Disordered" evidence="1">
    <location>
        <begin position="93"/>
        <end position="113"/>
    </location>
</feature>
<evidence type="ECO:0000256" key="1">
    <source>
        <dbReference type="SAM" id="MobiDB-lite"/>
    </source>
</evidence>
<reference evidence="2 3" key="1">
    <citation type="submission" date="2021-01" db="EMBL/GenBank/DDBJ databases">
        <title>Whole genome shotgun sequence of Catellatospora coxensis NBRC 107359.</title>
        <authorList>
            <person name="Komaki H."/>
            <person name="Tamura T."/>
        </authorList>
    </citation>
    <scope>NUCLEOTIDE SEQUENCE [LARGE SCALE GENOMIC DNA]</scope>
    <source>
        <strain evidence="2 3">NBRC 107359</strain>
    </source>
</reference>
<protein>
    <submittedName>
        <fullName evidence="2">Uncharacterized protein</fullName>
    </submittedName>
</protein>
<name>A0A8J3P7F9_9ACTN</name>
<sequence>MRLLTAEQFATYARRQIKAADGILADHGRSWGNMCGCGRLWPCPVAATCVRMREHFLTRLALVEATVRLPVVRPGPVPEPVVKADARWLPVRPPTGELGESALGSERTFSGST</sequence>
<dbReference type="Proteomes" id="UP000630887">
    <property type="component" value="Unassembled WGS sequence"/>
</dbReference>
<accession>A0A8J3P7F9</accession>
<dbReference type="EMBL" id="BONI01000030">
    <property type="protein sequence ID" value="GIG07036.1"/>
    <property type="molecule type" value="Genomic_DNA"/>
</dbReference>
<comment type="caution">
    <text evidence="2">The sequence shown here is derived from an EMBL/GenBank/DDBJ whole genome shotgun (WGS) entry which is preliminary data.</text>
</comment>
<evidence type="ECO:0000313" key="3">
    <source>
        <dbReference type="Proteomes" id="UP000630887"/>
    </source>
</evidence>